<evidence type="ECO:0000313" key="16">
    <source>
        <dbReference type="EMBL" id="AZU04955.1"/>
    </source>
</evidence>
<evidence type="ECO:0000256" key="15">
    <source>
        <dbReference type="ARBA" id="ARBA00023136"/>
    </source>
</evidence>
<dbReference type="Pfam" id="PF01127">
    <property type="entry name" value="Sdh_cyt"/>
    <property type="match status" value="1"/>
</dbReference>
<keyword evidence="12" id="KW-0249">Electron transport</keyword>
<evidence type="ECO:0000256" key="10">
    <source>
        <dbReference type="ARBA" id="ARBA00022692"/>
    </source>
</evidence>
<dbReference type="GO" id="GO:0006099">
    <property type="term" value="P:tricarboxylic acid cycle"/>
    <property type="evidence" value="ECO:0007669"/>
    <property type="project" value="UniProtKB-UniPathway"/>
</dbReference>
<dbReference type="EMBL" id="CP018911">
    <property type="protein sequence ID" value="AZU04955.1"/>
    <property type="molecule type" value="Genomic_DNA"/>
</dbReference>
<dbReference type="GO" id="GO:0016020">
    <property type="term" value="C:membrane"/>
    <property type="evidence" value="ECO:0007669"/>
    <property type="project" value="UniProtKB-SubCell"/>
</dbReference>
<evidence type="ECO:0000256" key="12">
    <source>
        <dbReference type="ARBA" id="ARBA00022982"/>
    </source>
</evidence>
<evidence type="ECO:0000256" key="4">
    <source>
        <dbReference type="ARBA" id="ARBA00005163"/>
    </source>
</evidence>
<evidence type="ECO:0000256" key="13">
    <source>
        <dbReference type="ARBA" id="ARBA00022989"/>
    </source>
</evidence>
<comment type="cofactor">
    <cofactor evidence="1">
        <name>heme</name>
        <dbReference type="ChEBI" id="CHEBI:30413"/>
    </cofactor>
</comment>
<keyword evidence="7" id="KW-0813">Transport</keyword>
<dbReference type="CDD" id="cd03495">
    <property type="entry name" value="SQR_TypeC_SdhD_like"/>
    <property type="match status" value="1"/>
</dbReference>
<dbReference type="OrthoDB" id="9809280at2"/>
<keyword evidence="9" id="KW-0349">Heme</keyword>
<evidence type="ECO:0000313" key="17">
    <source>
        <dbReference type="Proteomes" id="UP000286954"/>
    </source>
</evidence>
<keyword evidence="13" id="KW-1133">Transmembrane helix</keyword>
<evidence type="ECO:0000256" key="11">
    <source>
        <dbReference type="ARBA" id="ARBA00022723"/>
    </source>
</evidence>
<protein>
    <recommendedName>
        <fullName evidence="6">Succinate dehydrogenase hydrophobic membrane anchor subunit</fullName>
    </recommendedName>
</protein>
<keyword evidence="8" id="KW-0816">Tricarboxylic acid cycle</keyword>
<dbReference type="Gene3D" id="1.20.1300.10">
    <property type="entry name" value="Fumarate reductase/succinate dehydrogenase, transmembrane subunit"/>
    <property type="match status" value="1"/>
</dbReference>
<organism evidence="16 17">
    <name type="scientific">Glycocaulis alkaliphilus</name>
    <dbReference type="NCBI Taxonomy" id="1434191"/>
    <lineage>
        <taxon>Bacteria</taxon>
        <taxon>Pseudomonadati</taxon>
        <taxon>Pseudomonadota</taxon>
        <taxon>Alphaproteobacteria</taxon>
        <taxon>Maricaulales</taxon>
        <taxon>Maricaulaceae</taxon>
        <taxon>Glycocaulis</taxon>
    </lineage>
</organism>
<evidence type="ECO:0000256" key="6">
    <source>
        <dbReference type="ARBA" id="ARBA00019425"/>
    </source>
</evidence>
<dbReference type="AlphaFoldDB" id="A0A3T0ECD0"/>
<proteinExistence type="predicted"/>
<keyword evidence="14" id="KW-0408">Iron</keyword>
<evidence type="ECO:0000256" key="9">
    <source>
        <dbReference type="ARBA" id="ARBA00022617"/>
    </source>
</evidence>
<dbReference type="KEGG" id="gak:X907_2440"/>
<reference evidence="16 17" key="1">
    <citation type="submission" date="2016-12" db="EMBL/GenBank/DDBJ databases">
        <title>The genome of dimorphic prosthecate Glycocaulis alkaliphilus 6b-8t, isolated from crude oil dictates its adaptability in petroleum environments.</title>
        <authorList>
            <person name="Wu X.-L."/>
            <person name="Geng S."/>
        </authorList>
    </citation>
    <scope>NUCLEOTIDE SEQUENCE [LARGE SCALE GENOMIC DNA]</scope>
    <source>
        <strain evidence="16 17">6B-8</strain>
    </source>
</reference>
<keyword evidence="11" id="KW-0479">Metal-binding</keyword>
<dbReference type="GO" id="GO:0046872">
    <property type="term" value="F:metal ion binding"/>
    <property type="evidence" value="ECO:0007669"/>
    <property type="project" value="UniProtKB-KW"/>
</dbReference>
<dbReference type="UniPathway" id="UPA00223"/>
<evidence type="ECO:0000256" key="5">
    <source>
        <dbReference type="ARBA" id="ARBA00011558"/>
    </source>
</evidence>
<keyword evidence="15" id="KW-0472">Membrane</keyword>
<dbReference type="SUPFAM" id="SSF81343">
    <property type="entry name" value="Fumarate reductase respiratory complex transmembrane subunits"/>
    <property type="match status" value="1"/>
</dbReference>
<dbReference type="RefSeq" id="WP_127568332.1">
    <property type="nucleotide sequence ID" value="NZ_BMFB01000001.1"/>
</dbReference>
<dbReference type="InterPro" id="IPR014312">
    <property type="entry name" value="Succ_DH_anchor"/>
</dbReference>
<evidence type="ECO:0000256" key="7">
    <source>
        <dbReference type="ARBA" id="ARBA00022448"/>
    </source>
</evidence>
<comment type="function">
    <text evidence="2">Membrane-anchoring subunit of succinate dehydrogenase (SDH).</text>
</comment>
<dbReference type="InterPro" id="IPR000701">
    <property type="entry name" value="SuccDH_FuR_B_TM-su"/>
</dbReference>
<dbReference type="GO" id="GO:0020037">
    <property type="term" value="F:heme binding"/>
    <property type="evidence" value="ECO:0007669"/>
    <property type="project" value="InterPro"/>
</dbReference>
<evidence type="ECO:0000256" key="1">
    <source>
        <dbReference type="ARBA" id="ARBA00001971"/>
    </source>
</evidence>
<keyword evidence="10" id="KW-0812">Transmembrane</keyword>
<keyword evidence="17" id="KW-1185">Reference proteome</keyword>
<dbReference type="InterPro" id="IPR034804">
    <property type="entry name" value="SQR/QFR_C/D"/>
</dbReference>
<evidence type="ECO:0000256" key="8">
    <source>
        <dbReference type="ARBA" id="ARBA00022532"/>
    </source>
</evidence>
<comment type="subunit">
    <text evidence="5">Part of an enzyme complex containing four subunits: a flavoprotein, an iron-sulfur protein, plus two membrane-anchoring proteins, SdhC and SdhD.</text>
</comment>
<comment type="subcellular location">
    <subcellularLocation>
        <location evidence="3">Membrane</location>
        <topology evidence="3">Multi-pass membrane protein</topology>
    </subcellularLocation>
</comment>
<evidence type="ECO:0000256" key="2">
    <source>
        <dbReference type="ARBA" id="ARBA00004050"/>
    </source>
</evidence>
<sequence length="125" mass="13266">MGDFRTPLARVRGLGSAKSGTGHFIAQRVSAIALVVLMPLFLVKLAKNAGAGYVEAAAWVGSPLGAILTLLAMTAALYHMRLGLQVVIEDYIYRPATKAILLILNTFVAAGLWIAVLYSVLALAR</sequence>
<accession>A0A3T0ECD0</accession>
<name>A0A3T0ECD0_9PROT</name>
<evidence type="ECO:0000256" key="3">
    <source>
        <dbReference type="ARBA" id="ARBA00004141"/>
    </source>
</evidence>
<dbReference type="NCBIfam" id="TIGR02968">
    <property type="entry name" value="succ_dehyd_anc"/>
    <property type="match status" value="1"/>
</dbReference>
<gene>
    <name evidence="16" type="ORF">X907_2440</name>
</gene>
<evidence type="ECO:0000256" key="14">
    <source>
        <dbReference type="ARBA" id="ARBA00023004"/>
    </source>
</evidence>
<comment type="pathway">
    <text evidence="4">Carbohydrate metabolism; tricarboxylic acid cycle.</text>
</comment>
<dbReference type="Proteomes" id="UP000286954">
    <property type="component" value="Chromosome"/>
</dbReference>